<comment type="pathway">
    <text evidence="1">Secondary metabolite biosynthesis; hopanoid biosynthesis.</text>
</comment>
<protein>
    <submittedName>
        <fullName evidence="7">Squalene--hopene cyclase</fullName>
        <ecNumber evidence="7">5.4.99.17</ecNumber>
    </submittedName>
</protein>
<comment type="similarity">
    <text evidence="2">Belongs to the terpene cyclase/mutase family.</text>
</comment>
<gene>
    <name evidence="7" type="primary">shc</name>
    <name evidence="7" type="ORF">SM124_19565</name>
</gene>
<dbReference type="EC" id="5.4.99.17" evidence="7"/>
<dbReference type="GO" id="GO:0051007">
    <property type="term" value="F:squalene-hopene cyclase activity"/>
    <property type="evidence" value="ECO:0007669"/>
    <property type="project" value="UniProtKB-EC"/>
</dbReference>
<dbReference type="Gene3D" id="1.50.10.20">
    <property type="match status" value="2"/>
</dbReference>
<organism evidence="7 8">
    <name type="scientific">Robertmurraya mangrovi</name>
    <dbReference type="NCBI Taxonomy" id="3098077"/>
    <lineage>
        <taxon>Bacteria</taxon>
        <taxon>Bacillati</taxon>
        <taxon>Bacillota</taxon>
        <taxon>Bacilli</taxon>
        <taxon>Bacillales</taxon>
        <taxon>Bacillaceae</taxon>
        <taxon>Robertmurraya</taxon>
    </lineage>
</organism>
<reference evidence="7 8" key="1">
    <citation type="submission" date="2023-11" db="EMBL/GenBank/DDBJ databases">
        <title>Bacillus jintuensis, isolated from a mudflat on the Beibu Gulf coast.</title>
        <authorList>
            <person name="Li M."/>
        </authorList>
    </citation>
    <scope>NUCLEOTIDE SEQUENCE [LARGE SCALE GENOMIC DNA]</scope>
    <source>
        <strain evidence="7 8">31A1R</strain>
    </source>
</reference>
<comment type="caution">
    <text evidence="7">The sequence shown here is derived from an EMBL/GenBank/DDBJ whole genome shotgun (WGS) entry which is preliminary data.</text>
</comment>
<evidence type="ECO:0000259" key="5">
    <source>
        <dbReference type="Pfam" id="PF13243"/>
    </source>
</evidence>
<dbReference type="InterPro" id="IPR032697">
    <property type="entry name" value="SQ_cyclase_N"/>
</dbReference>
<evidence type="ECO:0000256" key="1">
    <source>
        <dbReference type="ARBA" id="ARBA00004999"/>
    </source>
</evidence>
<dbReference type="NCBIfam" id="TIGR01787">
    <property type="entry name" value="squalene_cyclas"/>
    <property type="match status" value="1"/>
</dbReference>
<dbReference type="SUPFAM" id="SSF48239">
    <property type="entry name" value="Terpenoid cyclases/Protein prenyltransferases"/>
    <property type="match status" value="2"/>
</dbReference>
<dbReference type="PANTHER" id="PTHR11764">
    <property type="entry name" value="TERPENE CYCLASE/MUTASE FAMILY MEMBER"/>
    <property type="match status" value="1"/>
</dbReference>
<dbReference type="InterPro" id="IPR008930">
    <property type="entry name" value="Terpenoid_cyclase/PrenylTrfase"/>
</dbReference>
<accession>A0ABU5J3D8</accession>
<evidence type="ECO:0000313" key="7">
    <source>
        <dbReference type="EMBL" id="MDZ5473922.1"/>
    </source>
</evidence>
<dbReference type="RefSeq" id="WP_322448214.1">
    <property type="nucleotide sequence ID" value="NZ_JAXOFX010000017.1"/>
</dbReference>
<name>A0ABU5J3D8_9BACI</name>
<dbReference type="InterPro" id="IPR006400">
    <property type="entry name" value="Hopene-cyclase"/>
</dbReference>
<evidence type="ECO:0000256" key="2">
    <source>
        <dbReference type="ARBA" id="ARBA00009755"/>
    </source>
</evidence>
<evidence type="ECO:0000313" key="8">
    <source>
        <dbReference type="Proteomes" id="UP001290455"/>
    </source>
</evidence>
<dbReference type="Pfam" id="PF13249">
    <property type="entry name" value="SQHop_cyclase_N"/>
    <property type="match status" value="1"/>
</dbReference>
<dbReference type="SFLD" id="SFLDG01016">
    <property type="entry name" value="Prenyltransferase_Like_2"/>
    <property type="match status" value="1"/>
</dbReference>
<keyword evidence="8" id="KW-1185">Reference proteome</keyword>
<feature type="domain" description="Squalene cyclase C-terminal" evidence="5">
    <location>
        <begin position="307"/>
        <end position="623"/>
    </location>
</feature>
<proteinExistence type="inferred from homology"/>
<evidence type="ECO:0000259" key="6">
    <source>
        <dbReference type="Pfam" id="PF13249"/>
    </source>
</evidence>
<evidence type="ECO:0000256" key="4">
    <source>
        <dbReference type="ARBA" id="ARBA00023235"/>
    </source>
</evidence>
<dbReference type="InterPro" id="IPR018333">
    <property type="entry name" value="Squalene_cyclase"/>
</dbReference>
<feature type="domain" description="Squalene cyclase N-terminal" evidence="6">
    <location>
        <begin position="16"/>
        <end position="295"/>
    </location>
</feature>
<dbReference type="Pfam" id="PF13243">
    <property type="entry name" value="SQHop_cyclase_C"/>
    <property type="match status" value="1"/>
</dbReference>
<dbReference type="PANTHER" id="PTHR11764:SF20">
    <property type="entry name" value="LANOSTEROL SYNTHASE"/>
    <property type="match status" value="1"/>
</dbReference>
<dbReference type="InterPro" id="IPR032696">
    <property type="entry name" value="SQ_cyclase_C"/>
</dbReference>
<evidence type="ECO:0000256" key="3">
    <source>
        <dbReference type="ARBA" id="ARBA00022737"/>
    </source>
</evidence>
<dbReference type="EMBL" id="JAXOFX010000017">
    <property type="protein sequence ID" value="MDZ5473922.1"/>
    <property type="molecule type" value="Genomic_DNA"/>
</dbReference>
<dbReference type="NCBIfam" id="TIGR01507">
    <property type="entry name" value="hopene_cyclase"/>
    <property type="match status" value="1"/>
</dbReference>
<keyword evidence="3" id="KW-0677">Repeat</keyword>
<dbReference type="Proteomes" id="UP001290455">
    <property type="component" value="Unassembled WGS sequence"/>
</dbReference>
<keyword evidence="4 7" id="KW-0413">Isomerase</keyword>
<sequence length="628" mass="72373">MDIFKQIRYEQNKLIQTLEKLQDEDGAWRFCFEGSSMTDAYMIILLRSLKIDDEETLIKTLVERILSRQDRTGAWKQYYDEKSGDLSSTVENYFALLYSGYVSESDENMILAKYFILRNGGIYKVEWLTKAMLALTGQIPWPTIIKLIPIEMMLLPPWSPINMYSIVGYARAHWVPIIISSNKNFSIQNEFTPNLSHLISERATDDERLIAETKVIFEKVKEEAKKFVQLPHLMRSESFKRSEKYMLDRIEGNGTLFSYYSSSFFMIYSLLALGYSRNHPVIVDAIKGIKTFLCKIDEQFHIQNSPSTVWDTALITNSLQKAGLSRKHSIINKSVHYLVSRQQTRYGDWVAKNRDAVPGGWGFSHINTLIPDIDDTTAALRSISPFVGYEEKSTLSWEKGVEWLLSMQNQDGGWPAFEKNTENKWFSFVPFRYEDRVLFDPSTADLTGRTLHFLGEFTNLPSYNKQIRRGIKWLKNNQEENGSWYGRWGICYIYGTWAALTGLKACDVSSTDPIIQKAANWLLSIQNSDGGWGESCSSDMKLKYVPLYASTPSQTAWALDALIAVHEKPTPEIQKGIRFLMTSLYKNNWTVEYPTGAGLPGGFYVRYHSYNYIWPLLTLSNYLDKYEP</sequence>